<dbReference type="PANTHER" id="PTHR33744">
    <property type="entry name" value="CARBOHYDRATE DIACID REGULATOR"/>
    <property type="match status" value="1"/>
</dbReference>
<dbReference type="InterPro" id="IPR025736">
    <property type="entry name" value="PucR_C-HTH_dom"/>
</dbReference>
<dbReference type="InterPro" id="IPR008599">
    <property type="entry name" value="Diacid_rec"/>
</dbReference>
<accession>A0ABT0N437</accession>
<dbReference type="PANTHER" id="PTHR33744:SF15">
    <property type="entry name" value="CARBOHYDRATE DIACID REGULATOR"/>
    <property type="match status" value="1"/>
</dbReference>
<reference evidence="5 6" key="1">
    <citation type="submission" date="2022-01" db="EMBL/GenBank/DDBJ databases">
        <title>Whole genome-based taxonomy of the Shewanellaceae.</title>
        <authorList>
            <person name="Martin-Rodriguez A.J."/>
        </authorList>
    </citation>
    <scope>NUCLEOTIDE SEQUENCE [LARGE SCALE GENOMIC DNA]</scope>
    <source>
        <strain evidence="5 6">DSM 21332</strain>
    </source>
</reference>
<protein>
    <submittedName>
        <fullName evidence="5">Helix-turn-helix domain-containing protein</fullName>
    </submittedName>
</protein>
<dbReference type="EMBL" id="JAKIKT010000002">
    <property type="protein sequence ID" value="MCL2913206.1"/>
    <property type="molecule type" value="Genomic_DNA"/>
</dbReference>
<evidence type="ECO:0000259" key="4">
    <source>
        <dbReference type="Pfam" id="PF17853"/>
    </source>
</evidence>
<evidence type="ECO:0000259" key="2">
    <source>
        <dbReference type="Pfam" id="PF05651"/>
    </source>
</evidence>
<comment type="similarity">
    <text evidence="1">Belongs to the CdaR family.</text>
</comment>
<feature type="domain" description="CdaR GGDEF-like" evidence="4">
    <location>
        <begin position="145"/>
        <end position="263"/>
    </location>
</feature>
<comment type="caution">
    <text evidence="5">The sequence shown here is derived from an EMBL/GenBank/DDBJ whole genome shotgun (WGS) entry which is preliminary data.</text>
</comment>
<dbReference type="Pfam" id="PF17853">
    <property type="entry name" value="GGDEF_2"/>
    <property type="match status" value="1"/>
</dbReference>
<dbReference type="InterPro" id="IPR041522">
    <property type="entry name" value="CdaR_GGDEF"/>
</dbReference>
<organism evidence="5 6">
    <name type="scientific">Shewanella corallii</name>
    <dbReference type="NCBI Taxonomy" id="560080"/>
    <lineage>
        <taxon>Bacteria</taxon>
        <taxon>Pseudomonadati</taxon>
        <taxon>Pseudomonadota</taxon>
        <taxon>Gammaproteobacteria</taxon>
        <taxon>Alteromonadales</taxon>
        <taxon>Shewanellaceae</taxon>
        <taxon>Shewanella</taxon>
    </lineage>
</organism>
<feature type="domain" description="PucR C-terminal helix-turn-helix" evidence="3">
    <location>
        <begin position="314"/>
        <end position="369"/>
    </location>
</feature>
<dbReference type="Pfam" id="PF13556">
    <property type="entry name" value="HTH_30"/>
    <property type="match status" value="1"/>
</dbReference>
<gene>
    <name evidence="5" type="ORF">L2725_05330</name>
</gene>
<sequence>MYQLDATIAGEIVHRTMKIIGHNINVMNSEGVILGSGDVSRLGQCHQGACEAIALGKVVEIPSDCEVSGVKPGINLPLTFQEQIIGVIGITGEPEKLSHYGELLKMTAEMIVEQANLMDQLQWKNRRREEFILQLIKASAGDISKLANWARQLDLDIRKPRVAAIIEVSSAGGDELKQILHLLQFPERDNLVAMTSLSRLVILKPAFLDGKSWSREAESERIDRLLERLPKAQRNKLKIALGHFFPGDGGIARSYQSALETLTLGQRLQPAQNKYLYQEFESQVLLSELAASWRGEELSRPYVSLQASDKSGQLCKTLDAYIASGGEPGACADALYIHRNTLRYRLEKISRITDLDLSNLDQLLRLNLARLLSQSRFPANNE</sequence>
<dbReference type="Proteomes" id="UP001202831">
    <property type="component" value="Unassembled WGS sequence"/>
</dbReference>
<dbReference type="Gene3D" id="1.10.10.2840">
    <property type="entry name" value="PucR C-terminal helix-turn-helix domain"/>
    <property type="match status" value="1"/>
</dbReference>
<evidence type="ECO:0000313" key="6">
    <source>
        <dbReference type="Proteomes" id="UP001202831"/>
    </source>
</evidence>
<dbReference type="InterPro" id="IPR042070">
    <property type="entry name" value="PucR_C-HTH_sf"/>
</dbReference>
<dbReference type="RefSeq" id="WP_249248019.1">
    <property type="nucleotide sequence ID" value="NZ_JAKIKT010000002.1"/>
</dbReference>
<name>A0ABT0N437_9GAMM</name>
<evidence type="ECO:0000259" key="3">
    <source>
        <dbReference type="Pfam" id="PF13556"/>
    </source>
</evidence>
<dbReference type="Pfam" id="PF05651">
    <property type="entry name" value="Diacid_rec"/>
    <property type="match status" value="1"/>
</dbReference>
<keyword evidence="6" id="KW-1185">Reference proteome</keyword>
<proteinExistence type="inferred from homology"/>
<dbReference type="InterPro" id="IPR051448">
    <property type="entry name" value="CdaR-like_regulators"/>
</dbReference>
<evidence type="ECO:0000256" key="1">
    <source>
        <dbReference type="ARBA" id="ARBA00006754"/>
    </source>
</evidence>
<evidence type="ECO:0000313" key="5">
    <source>
        <dbReference type="EMBL" id="MCL2913206.1"/>
    </source>
</evidence>
<feature type="domain" description="Putative sugar diacid recognition" evidence="2">
    <location>
        <begin position="4"/>
        <end position="135"/>
    </location>
</feature>